<dbReference type="Gene3D" id="1.20.81.30">
    <property type="entry name" value="Type II secretion system (T2SS), domain F"/>
    <property type="match status" value="2"/>
</dbReference>
<evidence type="ECO:0000256" key="7">
    <source>
        <dbReference type="ARBA" id="ARBA00023136"/>
    </source>
</evidence>
<keyword evidence="7 8" id="KW-0472">Membrane</keyword>
<dbReference type="InterPro" id="IPR003004">
    <property type="entry name" value="GspF/PilC"/>
</dbReference>
<dbReference type="GO" id="GO:0015628">
    <property type="term" value="P:protein secretion by the type II secretion system"/>
    <property type="evidence" value="ECO:0007669"/>
    <property type="project" value="TreeGrafter"/>
</dbReference>
<reference evidence="10 11" key="2">
    <citation type="journal article" date="2010" name="J. Bacteriol.">
        <title>Complete genome sequence of Beijerinckia indica subsp. indica.</title>
        <authorList>
            <person name="Tamas I."/>
            <person name="Dedysh S.N."/>
            <person name="Liesack W."/>
            <person name="Stott M.B."/>
            <person name="Alam M."/>
            <person name="Murrell J.C."/>
            <person name="Dunfield P.F."/>
        </authorList>
    </citation>
    <scope>NUCLEOTIDE SEQUENCE [LARGE SCALE GENOMIC DNA]</scope>
    <source>
        <strain evidence="11">ATCC 9039 / DSM 1715 / NCIMB 8712</strain>
    </source>
</reference>
<feature type="transmembrane region" description="Helical" evidence="8">
    <location>
        <begin position="370"/>
        <end position="393"/>
    </location>
</feature>
<dbReference type="Pfam" id="PF00482">
    <property type="entry name" value="T2SSF"/>
    <property type="match status" value="2"/>
</dbReference>
<dbReference type="STRING" id="395963.Bind_1585"/>
<name>B2IBD3_BEII9</name>
<evidence type="ECO:0000256" key="6">
    <source>
        <dbReference type="ARBA" id="ARBA00022989"/>
    </source>
</evidence>
<keyword evidence="6 8" id="KW-1133">Transmembrane helix</keyword>
<dbReference type="eggNOG" id="COG1459">
    <property type="taxonomic scope" value="Bacteria"/>
</dbReference>
<evidence type="ECO:0000256" key="4">
    <source>
        <dbReference type="ARBA" id="ARBA00022519"/>
    </source>
</evidence>
<evidence type="ECO:0000256" key="8">
    <source>
        <dbReference type="SAM" id="Phobius"/>
    </source>
</evidence>
<keyword evidence="5 8" id="KW-0812">Transmembrane</keyword>
<keyword evidence="11" id="KW-1185">Reference proteome</keyword>
<dbReference type="PANTHER" id="PTHR30012">
    <property type="entry name" value="GENERAL SECRETION PATHWAY PROTEIN"/>
    <property type="match status" value="1"/>
</dbReference>
<dbReference type="HOGENOM" id="CLU_035032_2_1_5"/>
<comment type="similarity">
    <text evidence="2">Belongs to the GSP F family.</text>
</comment>
<protein>
    <submittedName>
        <fullName evidence="10">Type II secretion system protein</fullName>
    </submittedName>
</protein>
<dbReference type="PANTHER" id="PTHR30012:SF7">
    <property type="entry name" value="PROTEIN TRANSPORT PROTEIN HOFC HOMOLOG"/>
    <property type="match status" value="1"/>
</dbReference>
<dbReference type="Proteomes" id="UP000001695">
    <property type="component" value="Chromosome"/>
</dbReference>
<dbReference type="InterPro" id="IPR042094">
    <property type="entry name" value="T2SS_GspF_sf"/>
</dbReference>
<comment type="subcellular location">
    <subcellularLocation>
        <location evidence="1">Cell inner membrane</location>
        <topology evidence="1">Multi-pass membrane protein</topology>
    </subcellularLocation>
</comment>
<accession>B2IBD3</accession>
<feature type="transmembrane region" description="Helical" evidence="8">
    <location>
        <begin position="218"/>
        <end position="236"/>
    </location>
</feature>
<dbReference type="RefSeq" id="WP_012384574.1">
    <property type="nucleotide sequence ID" value="NC_010581.1"/>
</dbReference>
<dbReference type="PRINTS" id="PR00812">
    <property type="entry name" value="BCTERIALGSPF"/>
</dbReference>
<evidence type="ECO:0000313" key="10">
    <source>
        <dbReference type="EMBL" id="ACB95217.1"/>
    </source>
</evidence>
<proteinExistence type="inferred from homology"/>
<dbReference type="EMBL" id="CP001016">
    <property type="protein sequence ID" value="ACB95217.1"/>
    <property type="molecule type" value="Genomic_DNA"/>
</dbReference>
<dbReference type="AlphaFoldDB" id="B2IBD3"/>
<evidence type="ECO:0000256" key="2">
    <source>
        <dbReference type="ARBA" id="ARBA00005745"/>
    </source>
</evidence>
<feature type="domain" description="Type II secretion system protein GspF" evidence="9">
    <location>
        <begin position="268"/>
        <end position="387"/>
    </location>
</feature>
<feature type="transmembrane region" description="Helical" evidence="8">
    <location>
        <begin position="167"/>
        <end position="187"/>
    </location>
</feature>
<gene>
    <name evidence="10" type="ordered locus">Bind_1585</name>
</gene>
<dbReference type="InterPro" id="IPR018076">
    <property type="entry name" value="T2SS_GspF_dom"/>
</dbReference>
<evidence type="ECO:0000256" key="3">
    <source>
        <dbReference type="ARBA" id="ARBA00022475"/>
    </source>
</evidence>
<evidence type="ECO:0000313" key="11">
    <source>
        <dbReference type="Proteomes" id="UP000001695"/>
    </source>
</evidence>
<feature type="domain" description="Type II secretion system protein GspF" evidence="9">
    <location>
        <begin position="66"/>
        <end position="188"/>
    </location>
</feature>
<evidence type="ECO:0000256" key="1">
    <source>
        <dbReference type="ARBA" id="ARBA00004429"/>
    </source>
</evidence>
<dbReference type="KEGG" id="bid:Bind_1585"/>
<keyword evidence="3" id="KW-1003">Cell membrane</keyword>
<reference evidence="11" key="1">
    <citation type="submission" date="2008-03" db="EMBL/GenBank/DDBJ databases">
        <title>Complete sequence of chromosome of Beijerinckia indica subsp. indica ATCC 9039.</title>
        <authorList>
            <consortium name="US DOE Joint Genome Institute"/>
            <person name="Copeland A."/>
            <person name="Lucas S."/>
            <person name="Lapidus A."/>
            <person name="Glavina del Rio T."/>
            <person name="Dalin E."/>
            <person name="Tice H."/>
            <person name="Bruce D."/>
            <person name="Goodwin L."/>
            <person name="Pitluck S."/>
            <person name="LaButti K."/>
            <person name="Schmutz J."/>
            <person name="Larimer F."/>
            <person name="Land M."/>
            <person name="Hauser L."/>
            <person name="Kyrpides N."/>
            <person name="Mikhailova N."/>
            <person name="Dunfield P.F."/>
            <person name="Dedysh S.N."/>
            <person name="Liesack W."/>
            <person name="Saw J.H."/>
            <person name="Alam M."/>
            <person name="Chen Y."/>
            <person name="Murrell J.C."/>
            <person name="Richardson P."/>
        </authorList>
    </citation>
    <scope>NUCLEOTIDE SEQUENCE [LARGE SCALE GENOMIC DNA]</scope>
    <source>
        <strain evidence="11">ATCC 9039 / DSM 1715 / NCIMB 8712</strain>
    </source>
</reference>
<evidence type="ECO:0000259" key="9">
    <source>
        <dbReference type="Pfam" id="PF00482"/>
    </source>
</evidence>
<organism evidence="10 11">
    <name type="scientific">Beijerinckia indica subsp. indica (strain ATCC 9039 / DSM 1715 / NCIMB 8712)</name>
    <dbReference type="NCBI Taxonomy" id="395963"/>
    <lineage>
        <taxon>Bacteria</taxon>
        <taxon>Pseudomonadati</taxon>
        <taxon>Pseudomonadota</taxon>
        <taxon>Alphaproteobacteria</taxon>
        <taxon>Hyphomicrobiales</taxon>
        <taxon>Beijerinckiaceae</taxon>
        <taxon>Beijerinckia</taxon>
    </lineage>
</organism>
<dbReference type="OrthoDB" id="9805682at2"/>
<evidence type="ECO:0000256" key="5">
    <source>
        <dbReference type="ARBA" id="ARBA00022692"/>
    </source>
</evidence>
<keyword evidence="4" id="KW-0997">Cell inner membrane</keyword>
<sequence>MTVYRYKALSLDGRSIEEERELPDLAAVMRELERRNLVLVAHREIRPKRQLIALTGTVKPVAVTSFLNELALLLRSGLPLVEALDLGAHGLPKPLARAVTSLRGALLEGKSFSQALRQRPEVFGPLIAALAEVAETVGDLDGMLAAVAKQRASDQALSDKVSAALRYPAFLTISAFLVLLFFLLQVIPQFDGVVSEGSGDPGVLVATVFGLSHWLVEWESWVLIGLPSLVFAGFLISRSTSAKTWLANICVRLPIIRGLADMRRSAVFFSTLAILVRQGVPMTESLRVIENCLGPTVKQRFALIGDAVRQGKRLHEAVSAVNLLPPVAQRMLRIGEETGELAKVATEAGALYTLKLEQSLVRLTDIIGPAAILFIAGMIGAMMAAIMSTIVGIDQMAT</sequence>
<dbReference type="GO" id="GO:0005886">
    <property type="term" value="C:plasma membrane"/>
    <property type="evidence" value="ECO:0007669"/>
    <property type="project" value="UniProtKB-SubCell"/>
</dbReference>